<dbReference type="InterPro" id="IPR013097">
    <property type="entry name" value="Dabb"/>
</dbReference>
<dbReference type="Pfam" id="PF07876">
    <property type="entry name" value="Dabb"/>
    <property type="match status" value="1"/>
</dbReference>
<dbReference type="InterPro" id="IPR011008">
    <property type="entry name" value="Dimeric_a/b-barrel"/>
</dbReference>
<dbReference type="PROSITE" id="PS51502">
    <property type="entry name" value="S_R_A_B_BARREL"/>
    <property type="match status" value="1"/>
</dbReference>
<sequence>MKPFYKAIILFIVFLSLTLVSFNWKDIRSDKTEMTMQQDSVLRHVVMFKFKEGTAKEDIDEVQEAFSALPSKISQIQSYEWGTNNSPEGLDKGFTHIFFLTFNSEEDRAIYLPHPDHKAFGDILGPHLDDVLVLDYWSSKE</sequence>
<protein>
    <submittedName>
        <fullName evidence="3">Dabb family protein</fullName>
    </submittedName>
</protein>
<name>A0A831QQH9_9FLAO</name>
<organism evidence="3">
    <name type="scientific">Pricia antarctica</name>
    <dbReference type="NCBI Taxonomy" id="641691"/>
    <lineage>
        <taxon>Bacteria</taxon>
        <taxon>Pseudomonadati</taxon>
        <taxon>Bacteroidota</taxon>
        <taxon>Flavobacteriia</taxon>
        <taxon>Flavobacteriales</taxon>
        <taxon>Flavobacteriaceae</taxon>
        <taxon>Pricia</taxon>
    </lineage>
</organism>
<comment type="subunit">
    <text evidence="1">Homodimer.</text>
</comment>
<dbReference type="AlphaFoldDB" id="A0A831QQH9"/>
<accession>A0A831QQH9</accession>
<dbReference type="PANTHER" id="PTHR33178:SF10">
    <property type="entry name" value="STRESS-RESPONSE A_B BARREL DOMAIN-CONTAINING PROTEIN"/>
    <property type="match status" value="1"/>
</dbReference>
<dbReference type="SMART" id="SM00886">
    <property type="entry name" value="Dabb"/>
    <property type="match status" value="1"/>
</dbReference>
<proteinExistence type="predicted"/>
<evidence type="ECO:0000259" key="2">
    <source>
        <dbReference type="PROSITE" id="PS51502"/>
    </source>
</evidence>
<dbReference type="Proteomes" id="UP000886191">
    <property type="component" value="Unassembled WGS sequence"/>
</dbReference>
<dbReference type="PANTHER" id="PTHR33178">
    <property type="match status" value="1"/>
</dbReference>
<reference evidence="3" key="1">
    <citation type="journal article" date="2020" name="mSystems">
        <title>Genome- and Community-Level Interaction Insights into Carbon Utilization and Element Cycling Functions of Hydrothermarchaeota in Hydrothermal Sediment.</title>
        <authorList>
            <person name="Zhou Z."/>
            <person name="Liu Y."/>
            <person name="Xu W."/>
            <person name="Pan J."/>
            <person name="Luo Z.H."/>
            <person name="Li M."/>
        </authorList>
    </citation>
    <scope>NUCLEOTIDE SEQUENCE [LARGE SCALE GENOMIC DNA]</scope>
    <source>
        <strain evidence="3">HyVt-345</strain>
    </source>
</reference>
<evidence type="ECO:0000313" key="3">
    <source>
        <dbReference type="EMBL" id="HEA21308.1"/>
    </source>
</evidence>
<feature type="domain" description="Stress-response A/B barrel" evidence="2">
    <location>
        <begin position="42"/>
        <end position="136"/>
    </location>
</feature>
<dbReference type="SUPFAM" id="SSF54909">
    <property type="entry name" value="Dimeric alpha+beta barrel"/>
    <property type="match status" value="1"/>
</dbReference>
<dbReference type="Gene3D" id="3.30.70.100">
    <property type="match status" value="1"/>
</dbReference>
<dbReference type="EMBL" id="DRGL01000036">
    <property type="protein sequence ID" value="HEA21308.1"/>
    <property type="molecule type" value="Genomic_DNA"/>
</dbReference>
<dbReference type="InterPro" id="IPR044662">
    <property type="entry name" value="HS1/DABB1-like"/>
</dbReference>
<gene>
    <name evidence="3" type="ORF">ENH87_10355</name>
</gene>
<comment type="caution">
    <text evidence="3">The sequence shown here is derived from an EMBL/GenBank/DDBJ whole genome shotgun (WGS) entry which is preliminary data.</text>
</comment>
<evidence type="ECO:0000256" key="1">
    <source>
        <dbReference type="ARBA" id="ARBA00011738"/>
    </source>
</evidence>